<name>A0A1E1XR05_AMBSC</name>
<accession>A0A1E1XR05</accession>
<dbReference type="AlphaFoldDB" id="A0A1E1XR05"/>
<dbReference type="Gene3D" id="2.130.10.10">
    <property type="entry name" value="YVTN repeat-like/Quinoprotein amine dehydrogenase"/>
    <property type="match status" value="1"/>
</dbReference>
<evidence type="ECO:0000313" key="2">
    <source>
        <dbReference type="EMBL" id="JAU01771.1"/>
    </source>
</evidence>
<reference evidence="2" key="1">
    <citation type="submission" date="2016-09" db="EMBL/GenBank/DDBJ databases">
        <authorList>
            <person name="Capua I."/>
            <person name="De Benedictis P."/>
            <person name="Joannis T."/>
            <person name="Lombin L.H."/>
            <person name="Cattoli G."/>
        </authorList>
    </citation>
    <scope>NUCLEOTIDE SEQUENCE</scope>
</reference>
<dbReference type="InterPro" id="IPR015943">
    <property type="entry name" value="WD40/YVTN_repeat-like_dom_sf"/>
</dbReference>
<dbReference type="SUPFAM" id="SSF50978">
    <property type="entry name" value="WD40 repeat-like"/>
    <property type="match status" value="1"/>
</dbReference>
<protein>
    <submittedName>
        <fullName evidence="2">Putative conserved secreted protein</fullName>
    </submittedName>
</protein>
<dbReference type="PANTHER" id="PTHR14494:SF0">
    <property type="entry name" value="ALADIN"/>
    <property type="match status" value="1"/>
</dbReference>
<sequence length="538" mass="59222">MCSLSSFPPPPGKRQTTLYEKDGKLLAGTETDWKDFAERFSAYPRVSVVRESARHPGFAEGAASAFLQQPESIWNQAFVSWQERGFIGFLEQLSEYSDSSIVWSVARFAAKSVLLGTRWFYKQGLFFPHLLLSSEDMCKEFSLALDWSKGHVRAFAWHPNCAKFAVASHGDMIRVYSPDASITPMLKHRSQRNITDMAWKPHCTSVLAVACREGILLWQVEPTPLIARPSSACASLLSRPEHNPVTSISWHPKGTLLASASAADCSLFIWNVTMEECVPLTRIAGGGVSLVRWSPDGSHLLAAAPQSLLRVWGTGHWQFDRWSTQQGRCQAACWSPDGRWLLCSFANRPALYALSFPDPSKQGNEESTAATWSPHPDVAFGTGLPVADLSVVEFPLPLEAPNGGSPSGDSPSGETVRVGGLVQNMAWDQHGERLAVSFRDHGHYVALFRTRTTPTFEMFPMGFVSGPPGESAQLISFCNGFENGSLLTVCWSNGWVSHVPLYYCPILPIDSMGTEARFPLAQFGSPRLYSTEEVQLAG</sequence>
<dbReference type="GO" id="GO:0005643">
    <property type="term" value="C:nuclear pore"/>
    <property type="evidence" value="ECO:0007669"/>
    <property type="project" value="TreeGrafter"/>
</dbReference>
<reference evidence="2" key="2">
    <citation type="journal article" date="2017" name="Front. Cell. Infect. Microbiol.">
        <title>Analysis of the Salivary Gland Transcriptome of Unfed and Partially Fed Amblyomma sculptum Ticks and Descriptive Proteome of the Saliva.</title>
        <authorList>
            <person name="Esteves E."/>
            <person name="Maruyama S.R."/>
            <person name="Kawahara R."/>
            <person name="Fujita A."/>
            <person name="Martins L.A."/>
            <person name="Righi A.A."/>
            <person name="Costa F.B."/>
            <person name="Palmisano G."/>
            <person name="Labruna M.B."/>
            <person name="Sa-Nunes A."/>
            <person name="Ribeiro J.M.C."/>
            <person name="Fogaca A.C."/>
        </authorList>
    </citation>
    <scope>NUCLEOTIDE SEQUENCE</scope>
</reference>
<dbReference type="InterPro" id="IPR001680">
    <property type="entry name" value="WD40_rpt"/>
</dbReference>
<dbReference type="PANTHER" id="PTHR14494">
    <property type="entry name" value="ALADIN/ADRACALIN/AAAS"/>
    <property type="match status" value="1"/>
</dbReference>
<proteinExistence type="evidence at transcript level"/>
<dbReference type="InterPro" id="IPR057403">
    <property type="entry name" value="Beta-prop_Aladin"/>
</dbReference>
<dbReference type="Pfam" id="PF25460">
    <property type="entry name" value="Beta-prop_Aladin"/>
    <property type="match status" value="1"/>
</dbReference>
<dbReference type="EMBL" id="GFAA01001664">
    <property type="protein sequence ID" value="JAU01771.1"/>
    <property type="molecule type" value="mRNA"/>
</dbReference>
<feature type="domain" description="Aladin seven-bladed propeller" evidence="1">
    <location>
        <begin position="133"/>
        <end position="502"/>
    </location>
</feature>
<evidence type="ECO:0000259" key="1">
    <source>
        <dbReference type="Pfam" id="PF25460"/>
    </source>
</evidence>
<dbReference type="GO" id="GO:0006913">
    <property type="term" value="P:nucleocytoplasmic transport"/>
    <property type="evidence" value="ECO:0007669"/>
    <property type="project" value="TreeGrafter"/>
</dbReference>
<dbReference type="InterPro" id="IPR045139">
    <property type="entry name" value="Aladin"/>
</dbReference>
<dbReference type="InterPro" id="IPR036322">
    <property type="entry name" value="WD40_repeat_dom_sf"/>
</dbReference>
<dbReference type="SMART" id="SM00320">
    <property type="entry name" value="WD40"/>
    <property type="match status" value="4"/>
</dbReference>
<organism evidence="2">
    <name type="scientific">Amblyomma sculptum</name>
    <name type="common">Tick</name>
    <dbReference type="NCBI Taxonomy" id="1581419"/>
    <lineage>
        <taxon>Eukaryota</taxon>
        <taxon>Metazoa</taxon>
        <taxon>Ecdysozoa</taxon>
        <taxon>Arthropoda</taxon>
        <taxon>Chelicerata</taxon>
        <taxon>Arachnida</taxon>
        <taxon>Acari</taxon>
        <taxon>Parasitiformes</taxon>
        <taxon>Ixodida</taxon>
        <taxon>Ixodoidea</taxon>
        <taxon>Ixodidae</taxon>
        <taxon>Amblyomminae</taxon>
        <taxon>Amblyomma</taxon>
    </lineage>
</organism>